<keyword evidence="3" id="KW-1185">Reference proteome</keyword>
<proteinExistence type="predicted"/>
<keyword evidence="1" id="KW-1133">Transmembrane helix</keyword>
<feature type="transmembrane region" description="Helical" evidence="1">
    <location>
        <begin position="74"/>
        <end position="92"/>
    </location>
</feature>
<dbReference type="EMBL" id="BQNB010013613">
    <property type="protein sequence ID" value="GJT18118.1"/>
    <property type="molecule type" value="Genomic_DNA"/>
</dbReference>
<reference evidence="2" key="2">
    <citation type="submission" date="2022-01" db="EMBL/GenBank/DDBJ databases">
        <authorList>
            <person name="Yamashiro T."/>
            <person name="Shiraishi A."/>
            <person name="Satake H."/>
            <person name="Nakayama K."/>
        </authorList>
    </citation>
    <scope>NUCLEOTIDE SEQUENCE</scope>
</reference>
<keyword evidence="1" id="KW-0812">Transmembrane</keyword>
<evidence type="ECO:0000313" key="2">
    <source>
        <dbReference type="EMBL" id="GJT18118.1"/>
    </source>
</evidence>
<accession>A0ABQ5BWJ2</accession>
<dbReference type="Proteomes" id="UP001151760">
    <property type="component" value="Unassembled WGS sequence"/>
</dbReference>
<organism evidence="2 3">
    <name type="scientific">Tanacetum coccineum</name>
    <dbReference type="NCBI Taxonomy" id="301880"/>
    <lineage>
        <taxon>Eukaryota</taxon>
        <taxon>Viridiplantae</taxon>
        <taxon>Streptophyta</taxon>
        <taxon>Embryophyta</taxon>
        <taxon>Tracheophyta</taxon>
        <taxon>Spermatophyta</taxon>
        <taxon>Magnoliopsida</taxon>
        <taxon>eudicotyledons</taxon>
        <taxon>Gunneridae</taxon>
        <taxon>Pentapetalae</taxon>
        <taxon>asterids</taxon>
        <taxon>campanulids</taxon>
        <taxon>Asterales</taxon>
        <taxon>Asteraceae</taxon>
        <taxon>Asteroideae</taxon>
        <taxon>Anthemideae</taxon>
        <taxon>Anthemidinae</taxon>
        <taxon>Tanacetum</taxon>
    </lineage>
</organism>
<protein>
    <submittedName>
        <fullName evidence="2">Uncharacterized protein</fullName>
    </submittedName>
</protein>
<gene>
    <name evidence="2" type="ORF">Tco_0876824</name>
</gene>
<reference evidence="2" key="1">
    <citation type="journal article" date="2022" name="Int. J. Mol. Sci.">
        <title>Draft Genome of Tanacetum Coccineum: Genomic Comparison of Closely Related Tanacetum-Family Plants.</title>
        <authorList>
            <person name="Yamashiro T."/>
            <person name="Shiraishi A."/>
            <person name="Nakayama K."/>
            <person name="Satake H."/>
        </authorList>
    </citation>
    <scope>NUCLEOTIDE SEQUENCE</scope>
</reference>
<name>A0ABQ5BWJ2_9ASTR</name>
<comment type="caution">
    <text evidence="2">The sequence shown here is derived from an EMBL/GenBank/DDBJ whole genome shotgun (WGS) entry which is preliminary data.</text>
</comment>
<sequence>MLNLVHLNELCGNVLWKPSRDFTCPLGPPSGLKGLLHMLNATVIPMKGILSLLKMEIFPSTYYISYDQKQSSRDFLVLILLFSIYFISFTRSHPV</sequence>
<keyword evidence="1" id="KW-0472">Membrane</keyword>
<evidence type="ECO:0000313" key="3">
    <source>
        <dbReference type="Proteomes" id="UP001151760"/>
    </source>
</evidence>
<evidence type="ECO:0000256" key="1">
    <source>
        <dbReference type="SAM" id="Phobius"/>
    </source>
</evidence>